<dbReference type="GO" id="GO:0008270">
    <property type="term" value="F:zinc ion binding"/>
    <property type="evidence" value="ECO:0007669"/>
    <property type="project" value="UniProtKB-KW"/>
</dbReference>
<dbReference type="PROSITE" id="PS51265">
    <property type="entry name" value="ZF_DBF4"/>
    <property type="match status" value="1"/>
</dbReference>
<feature type="compositionally biased region" description="Polar residues" evidence="4">
    <location>
        <begin position="89"/>
        <end position="99"/>
    </location>
</feature>
<protein>
    <submittedName>
        <fullName evidence="5">Uncharacterized protein</fullName>
    </submittedName>
</protein>
<dbReference type="Pfam" id="PF07535">
    <property type="entry name" value="zf-DBF"/>
    <property type="match status" value="1"/>
</dbReference>
<dbReference type="InterPro" id="IPR038545">
    <property type="entry name" value="Znf_DBF_sf"/>
</dbReference>
<sequence length="668" mass="74659">MATVSLIPSPVSFHQTAMSSRSRVPLSSNPNAANSPMRPMAVAHPKPVKRSHASNQREELYGQPPPAKKQMISNPSTYRVTARSPVKARTTTHTITQSRAVGGHRDRDAASQQHVKAQLADEDVNDFKKWAAAQKQQFVKHVFYLDNLPQEVLPKIERQIAALGAREDKFFSISISHVVTTRPIPQPQTSQKLKLDVSTKNDREDQEPQTINPSLLSRNLDSNCAKRKLFDTHPAGRRPPIQLGEDVVRRPKAPRQQNDILGRALTMGKKIWSLEKMQRILDMLTESDPYRAATLGQGGRTAKTVEQSNPLQMLNKERVSGPSDRDPTASTKEMHLFKGPFIYIYDIEQKQRPIMAREYAKVADKMKGDWPQFRASGSGRCPFVEDHDPEKHSKKEREVARQAAVNAAVGSAPKLQPPTQIARPKPITGKRPLAEMSEVSTNRILFPSKTTTGGNALMDPTQGSKLSKEDALSNAFISTNRSRPARIFAGEPVASGLQASNITSAIRSQMISSTTGTIASNKSGVSKEVLGLQRKVLAKSGSISQDPSSRRHAEMSVDSGPLSRSTSLGNPRLIFEGEETQHRRTHSVPSKLQPKPKKRDPKPGYCENCQDKFADFEEHIQSRTHRKFADNDENWEDLDRLLQQLERQPLPHHHLYSDETVEQNYDQY</sequence>
<dbReference type="VEuPathDB" id="FungiDB:M_BR32_EuGene_00023551"/>
<evidence type="ECO:0000256" key="2">
    <source>
        <dbReference type="ARBA" id="ARBA00022771"/>
    </source>
</evidence>
<dbReference type="EMBL" id="CP034208">
    <property type="protein sequence ID" value="QBZ62687.1"/>
    <property type="molecule type" value="Genomic_DNA"/>
</dbReference>
<dbReference type="Pfam" id="PF08630">
    <property type="entry name" value="Dfp1_Him1_M"/>
    <property type="match status" value="1"/>
</dbReference>
<dbReference type="Proteomes" id="UP000294847">
    <property type="component" value="Chromosome 5"/>
</dbReference>
<feature type="region of interest" description="Disordered" evidence="4">
    <location>
        <begin position="182"/>
        <end position="217"/>
    </location>
</feature>
<dbReference type="InterPro" id="IPR055116">
    <property type="entry name" value="DBF4_BRCT"/>
</dbReference>
<evidence type="ECO:0000256" key="3">
    <source>
        <dbReference type="ARBA" id="ARBA00022833"/>
    </source>
</evidence>
<keyword evidence="1" id="KW-0479">Metal-binding</keyword>
<dbReference type="GO" id="GO:1901987">
    <property type="term" value="P:regulation of cell cycle phase transition"/>
    <property type="evidence" value="ECO:0007669"/>
    <property type="project" value="TreeGrafter"/>
</dbReference>
<evidence type="ECO:0000256" key="4">
    <source>
        <dbReference type="SAM" id="MobiDB-lite"/>
    </source>
</evidence>
<evidence type="ECO:0000313" key="6">
    <source>
        <dbReference type="Proteomes" id="UP000294847"/>
    </source>
</evidence>
<dbReference type="GO" id="GO:0031431">
    <property type="term" value="C:Dbf4-dependent protein kinase complex"/>
    <property type="evidence" value="ECO:0007669"/>
    <property type="project" value="TreeGrafter"/>
</dbReference>
<feature type="region of interest" description="Disordered" evidence="4">
    <location>
        <begin position="539"/>
        <end position="605"/>
    </location>
</feature>
<organism evidence="5 6">
    <name type="scientific">Pyricularia oryzae</name>
    <name type="common">Rice blast fungus</name>
    <name type="synonym">Magnaporthe oryzae</name>
    <dbReference type="NCBI Taxonomy" id="318829"/>
    <lineage>
        <taxon>Eukaryota</taxon>
        <taxon>Fungi</taxon>
        <taxon>Dikarya</taxon>
        <taxon>Ascomycota</taxon>
        <taxon>Pezizomycotina</taxon>
        <taxon>Sordariomycetes</taxon>
        <taxon>Sordariomycetidae</taxon>
        <taxon>Magnaporthales</taxon>
        <taxon>Pyriculariaceae</taxon>
        <taxon>Pyricularia</taxon>
    </lineage>
</organism>
<accession>A0A4P7NKN8</accession>
<feature type="region of interest" description="Disordered" evidence="4">
    <location>
        <begin position="230"/>
        <end position="255"/>
    </location>
</feature>
<keyword evidence="2" id="KW-0863">Zinc-finger</keyword>
<keyword evidence="3" id="KW-0862">Zinc</keyword>
<feature type="region of interest" description="Disordered" evidence="4">
    <location>
        <begin position="1"/>
        <end position="106"/>
    </location>
</feature>
<dbReference type="InterPro" id="IPR051590">
    <property type="entry name" value="Replication_Regulatory_Kinase"/>
</dbReference>
<dbReference type="PANTHER" id="PTHR15375">
    <property type="entry name" value="ACTIVATOR OF S-PHASE KINASE-RELATED"/>
    <property type="match status" value="1"/>
</dbReference>
<dbReference type="GO" id="GO:0003676">
    <property type="term" value="F:nucleic acid binding"/>
    <property type="evidence" value="ECO:0007669"/>
    <property type="project" value="InterPro"/>
</dbReference>
<dbReference type="Gene3D" id="6.10.250.3410">
    <property type="entry name" value="DBF zinc finger"/>
    <property type="match status" value="1"/>
</dbReference>
<dbReference type="FunFam" id="6.10.250.3410:FF:000001">
    <property type="entry name" value="Protein DBF4 homolog A"/>
    <property type="match status" value="1"/>
</dbReference>
<dbReference type="SMR" id="A0A4P7NKN8"/>
<dbReference type="GO" id="GO:0010571">
    <property type="term" value="P:positive regulation of nuclear cell cycle DNA replication"/>
    <property type="evidence" value="ECO:0007669"/>
    <property type="project" value="TreeGrafter"/>
</dbReference>
<feature type="compositionally biased region" description="Basic and acidic residues" evidence="4">
    <location>
        <begin position="193"/>
        <end position="203"/>
    </location>
</feature>
<dbReference type="InterPro" id="IPR013939">
    <property type="entry name" value="Regulatory_Dfp1/Him1"/>
</dbReference>
<evidence type="ECO:0000313" key="5">
    <source>
        <dbReference type="EMBL" id="QBZ62687.1"/>
    </source>
</evidence>
<dbReference type="InterPro" id="IPR006572">
    <property type="entry name" value="Znf_DBF"/>
</dbReference>
<dbReference type="AlphaFoldDB" id="A0A4P7NKN8"/>
<reference evidence="5 6" key="1">
    <citation type="journal article" date="2019" name="Mol. Biol. Evol.">
        <title>Blast fungal genomes show frequent chromosomal changes, gene gains and losses, and effector gene turnover.</title>
        <authorList>
            <person name="Gomez Luciano L.B."/>
            <person name="Jason Tsai I."/>
            <person name="Chuma I."/>
            <person name="Tosa Y."/>
            <person name="Chen Y.H."/>
            <person name="Li J.Y."/>
            <person name="Li M.Y."/>
            <person name="Jade Lu M.Y."/>
            <person name="Nakayashiki H."/>
            <person name="Li W.H."/>
        </authorList>
    </citation>
    <scope>NUCLEOTIDE SEQUENCE [LARGE SCALE GENOMIC DNA]</scope>
    <source>
        <strain evidence="5">MZ5-1-6</strain>
    </source>
</reference>
<dbReference type="Pfam" id="PF22437">
    <property type="entry name" value="DBF4_BRCT"/>
    <property type="match status" value="1"/>
</dbReference>
<name>A0A4P7NKN8_PYROR</name>
<dbReference type="GO" id="GO:0043539">
    <property type="term" value="F:protein serine/threonine kinase activator activity"/>
    <property type="evidence" value="ECO:0007669"/>
    <property type="project" value="TreeGrafter"/>
</dbReference>
<feature type="compositionally biased region" description="Polar residues" evidence="4">
    <location>
        <begin position="208"/>
        <end position="217"/>
    </location>
</feature>
<proteinExistence type="predicted"/>
<gene>
    <name evidence="5" type="ORF">PoMZ_11572</name>
</gene>
<dbReference type="SMART" id="SM00586">
    <property type="entry name" value="ZnF_DBF"/>
    <property type="match status" value="1"/>
</dbReference>
<feature type="compositionally biased region" description="Polar residues" evidence="4">
    <location>
        <begin position="12"/>
        <end position="34"/>
    </location>
</feature>
<dbReference type="OMA" id="GMKIWAI"/>
<feature type="region of interest" description="Disordered" evidence="4">
    <location>
        <begin position="407"/>
        <end position="427"/>
    </location>
</feature>
<evidence type="ECO:0000256" key="1">
    <source>
        <dbReference type="ARBA" id="ARBA00022723"/>
    </source>
</evidence>
<dbReference type="PANTHER" id="PTHR15375:SF26">
    <property type="entry name" value="PROTEIN CHIFFON"/>
    <property type="match status" value="1"/>
</dbReference>